<evidence type="ECO:0000256" key="1">
    <source>
        <dbReference type="ARBA" id="ARBA00022443"/>
    </source>
</evidence>
<feature type="compositionally biased region" description="Polar residues" evidence="9">
    <location>
        <begin position="12"/>
        <end position="25"/>
    </location>
</feature>
<keyword evidence="8" id="KW-0829">Tyrosine-protein kinase</keyword>
<dbReference type="PRINTS" id="PR00452">
    <property type="entry name" value="SH3DOMAIN"/>
</dbReference>
<evidence type="ECO:0000256" key="5">
    <source>
        <dbReference type="PROSITE-ProRule" id="PRU00191"/>
    </source>
</evidence>
<keyword evidence="4 5" id="KW-0727">SH2 domain</keyword>
<evidence type="ECO:0000256" key="8">
    <source>
        <dbReference type="RuleBase" id="RU362096"/>
    </source>
</evidence>
<feature type="binding site" evidence="7">
    <location>
        <position position="228"/>
    </location>
    <ligand>
        <name>ATP</name>
        <dbReference type="ChEBI" id="CHEBI:30616"/>
    </ligand>
</feature>
<name>A0A183EAM6_9BILA</name>
<dbReference type="PROSITE" id="PS00107">
    <property type="entry name" value="PROTEIN_KINASE_ATP"/>
    <property type="match status" value="1"/>
</dbReference>
<dbReference type="PANTHER" id="PTHR46037">
    <property type="entry name" value="PROTEIN ENHANCER OF SEVENLESS 2B"/>
    <property type="match status" value="1"/>
</dbReference>
<sequence>MVVCRSMGNCFSSRSTRQMSPSVSGIRNERASPKFSADRSSVEPLKESNCNEMLTPRRQETHGGPQGKEVLVALYAYESRADGDLSFRKGDIMYLLDQSNSDWWYVKHSKGGTGYVPRNFVAKQQTVESEEWFAGRIARNRAERLVLASNLPKGTFLIREREADTREYALTIRDSDDQRGGTVKHYKIKRYNWEIPRNQLQLKRKLGDGNFGDVWYGKWRGMVEVAIKTMKPGTMSPEAFLG</sequence>
<keyword evidence="7 8" id="KW-0547">Nucleotide-binding</keyword>
<evidence type="ECO:0000313" key="13">
    <source>
        <dbReference type="Proteomes" id="UP000271098"/>
    </source>
</evidence>
<dbReference type="EMBL" id="UYRT01086071">
    <property type="protein sequence ID" value="VDN30895.1"/>
    <property type="molecule type" value="Genomic_DNA"/>
</dbReference>
<dbReference type="WBParaSite" id="GPUH_0001804201-mRNA-1">
    <property type="protein sequence ID" value="GPUH_0001804201-mRNA-1"/>
    <property type="gene ID" value="GPUH_0001804201"/>
</dbReference>
<evidence type="ECO:0000259" key="10">
    <source>
        <dbReference type="PROSITE" id="PS50001"/>
    </source>
</evidence>
<reference evidence="12 13" key="2">
    <citation type="submission" date="2018-11" db="EMBL/GenBank/DDBJ databases">
        <authorList>
            <consortium name="Pathogen Informatics"/>
        </authorList>
    </citation>
    <scope>NUCLEOTIDE SEQUENCE [LARGE SCALE GENOMIC DNA]</scope>
</reference>
<dbReference type="InterPro" id="IPR036028">
    <property type="entry name" value="SH3-like_dom_sf"/>
</dbReference>
<keyword evidence="13" id="KW-1185">Reference proteome</keyword>
<evidence type="ECO:0000256" key="3">
    <source>
        <dbReference type="ARBA" id="ARBA00022777"/>
    </source>
</evidence>
<dbReference type="Proteomes" id="UP000271098">
    <property type="component" value="Unassembled WGS sequence"/>
</dbReference>
<feature type="domain" description="SH2" evidence="10">
    <location>
        <begin position="132"/>
        <end position="214"/>
    </location>
</feature>
<feature type="domain" description="SH3" evidence="11">
    <location>
        <begin position="66"/>
        <end position="126"/>
    </location>
</feature>
<dbReference type="Pfam" id="PF00017">
    <property type="entry name" value="SH2"/>
    <property type="match status" value="1"/>
</dbReference>
<dbReference type="CDD" id="cd11845">
    <property type="entry name" value="SH3_Src_like"/>
    <property type="match status" value="1"/>
</dbReference>
<feature type="region of interest" description="Disordered" evidence="9">
    <location>
        <begin position="12"/>
        <end position="46"/>
    </location>
</feature>
<dbReference type="PROSITE" id="PS50002">
    <property type="entry name" value="SH3"/>
    <property type="match status" value="1"/>
</dbReference>
<dbReference type="InterPro" id="IPR036860">
    <property type="entry name" value="SH2_dom_sf"/>
</dbReference>
<dbReference type="SUPFAM" id="SSF50044">
    <property type="entry name" value="SH3-domain"/>
    <property type="match status" value="1"/>
</dbReference>
<dbReference type="Gene3D" id="3.30.200.20">
    <property type="entry name" value="Phosphorylase Kinase, domain 1"/>
    <property type="match status" value="1"/>
</dbReference>
<keyword evidence="3 8" id="KW-0418">Kinase</keyword>
<dbReference type="InterPro" id="IPR043539">
    <property type="entry name" value="Grb2-like"/>
</dbReference>
<dbReference type="GO" id="GO:0004715">
    <property type="term" value="F:non-membrane spanning protein tyrosine kinase activity"/>
    <property type="evidence" value="ECO:0007669"/>
    <property type="project" value="UniProtKB-EC"/>
</dbReference>
<dbReference type="PRINTS" id="PR01887">
    <property type="entry name" value="SPECTRNALPHA"/>
</dbReference>
<gene>
    <name evidence="12" type="ORF">GPUH_LOCUS18018</name>
</gene>
<comment type="catalytic activity">
    <reaction evidence="8">
        <text>L-tyrosyl-[protein] + ATP = O-phospho-L-tyrosyl-[protein] + ADP + H(+)</text>
        <dbReference type="Rhea" id="RHEA:10596"/>
        <dbReference type="Rhea" id="RHEA-COMP:10136"/>
        <dbReference type="Rhea" id="RHEA-COMP:20101"/>
        <dbReference type="ChEBI" id="CHEBI:15378"/>
        <dbReference type="ChEBI" id="CHEBI:30616"/>
        <dbReference type="ChEBI" id="CHEBI:46858"/>
        <dbReference type="ChEBI" id="CHEBI:61978"/>
        <dbReference type="ChEBI" id="CHEBI:456216"/>
        <dbReference type="EC" id="2.7.10.2"/>
    </reaction>
</comment>
<dbReference type="SUPFAM" id="SSF55550">
    <property type="entry name" value="SH2 domain"/>
    <property type="match status" value="1"/>
</dbReference>
<proteinExistence type="inferred from homology"/>
<reference evidence="14" key="1">
    <citation type="submission" date="2016-06" db="UniProtKB">
        <authorList>
            <consortium name="WormBaseParasite"/>
        </authorList>
    </citation>
    <scope>IDENTIFICATION</scope>
</reference>
<comment type="similarity">
    <text evidence="8">Belongs to the protein kinase superfamily. Tyr protein kinase family.</text>
</comment>
<evidence type="ECO:0000313" key="12">
    <source>
        <dbReference type="EMBL" id="VDN30895.1"/>
    </source>
</evidence>
<dbReference type="PRINTS" id="PR00401">
    <property type="entry name" value="SH2DOMAIN"/>
</dbReference>
<dbReference type="Gene3D" id="2.30.30.40">
    <property type="entry name" value="SH3 Domains"/>
    <property type="match status" value="1"/>
</dbReference>
<evidence type="ECO:0000256" key="2">
    <source>
        <dbReference type="ARBA" id="ARBA00022679"/>
    </source>
</evidence>
<dbReference type="GO" id="GO:0005524">
    <property type="term" value="F:ATP binding"/>
    <property type="evidence" value="ECO:0007669"/>
    <property type="project" value="UniProtKB-UniRule"/>
</dbReference>
<dbReference type="Pfam" id="PF00018">
    <property type="entry name" value="SH3_1"/>
    <property type="match status" value="1"/>
</dbReference>
<evidence type="ECO:0000256" key="6">
    <source>
        <dbReference type="PROSITE-ProRule" id="PRU00192"/>
    </source>
</evidence>
<accession>A0A183EAM6</accession>
<protein>
    <recommendedName>
        <fullName evidence="8">Tyrosine-protein kinase</fullName>
        <ecNumber evidence="8">2.7.10.2</ecNumber>
    </recommendedName>
</protein>
<evidence type="ECO:0000256" key="9">
    <source>
        <dbReference type="SAM" id="MobiDB-lite"/>
    </source>
</evidence>
<evidence type="ECO:0000259" key="11">
    <source>
        <dbReference type="PROSITE" id="PS50002"/>
    </source>
</evidence>
<dbReference type="EC" id="2.7.10.2" evidence="8"/>
<keyword evidence="2 8" id="KW-0808">Transferase</keyword>
<evidence type="ECO:0000256" key="4">
    <source>
        <dbReference type="ARBA" id="ARBA00022999"/>
    </source>
</evidence>
<dbReference type="SMART" id="SM00326">
    <property type="entry name" value="SH3"/>
    <property type="match status" value="1"/>
</dbReference>
<organism evidence="14">
    <name type="scientific">Gongylonema pulchrum</name>
    <dbReference type="NCBI Taxonomy" id="637853"/>
    <lineage>
        <taxon>Eukaryota</taxon>
        <taxon>Metazoa</taxon>
        <taxon>Ecdysozoa</taxon>
        <taxon>Nematoda</taxon>
        <taxon>Chromadorea</taxon>
        <taxon>Rhabditida</taxon>
        <taxon>Spirurina</taxon>
        <taxon>Spiruromorpha</taxon>
        <taxon>Spiruroidea</taxon>
        <taxon>Gongylonematidae</taxon>
        <taxon>Gongylonema</taxon>
    </lineage>
</organism>
<dbReference type="Pfam" id="PF07714">
    <property type="entry name" value="PK_Tyr_Ser-Thr"/>
    <property type="match status" value="1"/>
</dbReference>
<dbReference type="AlphaFoldDB" id="A0A183EAM6"/>
<dbReference type="InterPro" id="IPR001452">
    <property type="entry name" value="SH3_domain"/>
</dbReference>
<dbReference type="PROSITE" id="PS50001">
    <property type="entry name" value="SH2"/>
    <property type="match status" value="1"/>
</dbReference>
<dbReference type="InterPro" id="IPR001245">
    <property type="entry name" value="Ser-Thr/Tyr_kinase_cat_dom"/>
</dbReference>
<dbReference type="SMART" id="SM00252">
    <property type="entry name" value="SH2"/>
    <property type="match status" value="1"/>
</dbReference>
<dbReference type="Gene3D" id="3.30.505.10">
    <property type="entry name" value="SH2 domain"/>
    <property type="match status" value="1"/>
</dbReference>
<evidence type="ECO:0000313" key="14">
    <source>
        <dbReference type="WBParaSite" id="GPUH_0001804201-mRNA-1"/>
    </source>
</evidence>
<evidence type="ECO:0000256" key="7">
    <source>
        <dbReference type="PROSITE-ProRule" id="PRU10141"/>
    </source>
</evidence>
<keyword evidence="7 8" id="KW-0067">ATP-binding</keyword>
<dbReference type="InterPro" id="IPR017441">
    <property type="entry name" value="Protein_kinase_ATP_BS"/>
</dbReference>
<dbReference type="InterPro" id="IPR000980">
    <property type="entry name" value="SH2"/>
</dbReference>
<keyword evidence="1 6" id="KW-0728">SH3 domain</keyword>
<feature type="compositionally biased region" description="Basic and acidic residues" evidence="9">
    <location>
        <begin position="27"/>
        <end position="46"/>
    </location>
</feature>
<dbReference type="OrthoDB" id="4062651at2759"/>